<dbReference type="SUPFAM" id="SSF51316">
    <property type="entry name" value="Mss4-like"/>
    <property type="match status" value="1"/>
</dbReference>
<keyword evidence="2" id="KW-0479">Metal-binding</keyword>
<keyword evidence="3" id="KW-0862">Zinc</keyword>
<name>A0A8B2NF71_9HYPH</name>
<dbReference type="GO" id="GO:0016846">
    <property type="term" value="F:carbon-sulfur lyase activity"/>
    <property type="evidence" value="ECO:0007669"/>
    <property type="project" value="InterPro"/>
</dbReference>
<dbReference type="Pfam" id="PF04828">
    <property type="entry name" value="GFA"/>
    <property type="match status" value="1"/>
</dbReference>
<protein>
    <recommendedName>
        <fullName evidence="6">CENP-V/GFA domain-containing protein</fullName>
    </recommendedName>
</protein>
<sequence>MLLRLLHVRHGEVDRAPVPVRPAHAPRLEGLPSHVPGRDRGRRAGAESDGLAGVKSLTGECPCGSLSFGASGPAVWTVFCHCTECRDWSGSPLSLWVGFPSESVVFGGWILWRPGKSIDVMRGFCGKCGAAVIYRDRSMLQEETYVNGLLVHEPDRVKPAGHAFWRERISYIACSDDLPRWEGYSRARRLRLVES</sequence>
<evidence type="ECO:0000313" key="8">
    <source>
        <dbReference type="Proteomes" id="UP000249590"/>
    </source>
</evidence>
<dbReference type="InterPro" id="IPR011057">
    <property type="entry name" value="Mss4-like_sf"/>
</dbReference>
<dbReference type="PANTHER" id="PTHR33337:SF40">
    <property type="entry name" value="CENP-V_GFA DOMAIN-CONTAINING PROTEIN-RELATED"/>
    <property type="match status" value="1"/>
</dbReference>
<evidence type="ECO:0000256" key="3">
    <source>
        <dbReference type="ARBA" id="ARBA00022833"/>
    </source>
</evidence>
<dbReference type="AlphaFoldDB" id="A0A8B2NF71"/>
<evidence type="ECO:0000259" key="6">
    <source>
        <dbReference type="PROSITE" id="PS51891"/>
    </source>
</evidence>
<evidence type="ECO:0000256" key="4">
    <source>
        <dbReference type="ARBA" id="ARBA00023239"/>
    </source>
</evidence>
<dbReference type="EMBL" id="QHHQ01000008">
    <property type="protein sequence ID" value="RAH97648.1"/>
    <property type="molecule type" value="Genomic_DNA"/>
</dbReference>
<keyword evidence="4" id="KW-0456">Lyase</keyword>
<feature type="compositionally biased region" description="Basic and acidic residues" evidence="5">
    <location>
        <begin position="36"/>
        <end position="46"/>
    </location>
</feature>
<evidence type="ECO:0000313" key="7">
    <source>
        <dbReference type="EMBL" id="RAH97648.1"/>
    </source>
</evidence>
<dbReference type="GO" id="GO:0046872">
    <property type="term" value="F:metal ion binding"/>
    <property type="evidence" value="ECO:0007669"/>
    <property type="project" value="UniProtKB-KW"/>
</dbReference>
<gene>
    <name evidence="7" type="ORF">DLJ53_27745</name>
</gene>
<evidence type="ECO:0000256" key="5">
    <source>
        <dbReference type="SAM" id="MobiDB-lite"/>
    </source>
</evidence>
<keyword evidence="8" id="KW-1185">Reference proteome</keyword>
<feature type="domain" description="CENP-V/GFA" evidence="6">
    <location>
        <begin position="57"/>
        <end position="166"/>
    </location>
</feature>
<evidence type="ECO:0000256" key="1">
    <source>
        <dbReference type="ARBA" id="ARBA00005495"/>
    </source>
</evidence>
<dbReference type="PROSITE" id="PS51891">
    <property type="entry name" value="CENP_V_GFA"/>
    <property type="match status" value="1"/>
</dbReference>
<comment type="similarity">
    <text evidence="1">Belongs to the Gfa family.</text>
</comment>
<organism evidence="7 8">
    <name type="scientific">Acuticoccus sediminis</name>
    <dbReference type="NCBI Taxonomy" id="2184697"/>
    <lineage>
        <taxon>Bacteria</taxon>
        <taxon>Pseudomonadati</taxon>
        <taxon>Pseudomonadota</taxon>
        <taxon>Alphaproteobacteria</taxon>
        <taxon>Hyphomicrobiales</taxon>
        <taxon>Amorphaceae</taxon>
        <taxon>Acuticoccus</taxon>
    </lineage>
</organism>
<dbReference type="InterPro" id="IPR006913">
    <property type="entry name" value="CENP-V/GFA"/>
</dbReference>
<proteinExistence type="inferred from homology"/>
<reference evidence="7 8" key="1">
    <citation type="submission" date="2018-05" db="EMBL/GenBank/DDBJ databases">
        <title>Acuticoccus sediminis sp. nov., isolated from deep-sea sediment of Indian Ocean.</title>
        <authorList>
            <person name="Liu X."/>
            <person name="Lai Q."/>
            <person name="Du Y."/>
            <person name="Sun F."/>
            <person name="Zhang X."/>
            <person name="Wang S."/>
            <person name="Shao Z."/>
        </authorList>
    </citation>
    <scope>NUCLEOTIDE SEQUENCE [LARGE SCALE GENOMIC DNA]</scope>
    <source>
        <strain evidence="7 8">PTG4-2</strain>
    </source>
</reference>
<dbReference type="Proteomes" id="UP000249590">
    <property type="component" value="Unassembled WGS sequence"/>
</dbReference>
<dbReference type="Gene3D" id="3.90.1590.10">
    <property type="entry name" value="glutathione-dependent formaldehyde- activating enzyme (gfa)"/>
    <property type="match status" value="1"/>
</dbReference>
<evidence type="ECO:0000256" key="2">
    <source>
        <dbReference type="ARBA" id="ARBA00022723"/>
    </source>
</evidence>
<dbReference type="PANTHER" id="PTHR33337">
    <property type="entry name" value="GFA DOMAIN-CONTAINING PROTEIN"/>
    <property type="match status" value="1"/>
</dbReference>
<comment type="caution">
    <text evidence="7">The sequence shown here is derived from an EMBL/GenBank/DDBJ whole genome shotgun (WGS) entry which is preliminary data.</text>
</comment>
<accession>A0A8B2NF71</accession>
<feature type="region of interest" description="Disordered" evidence="5">
    <location>
        <begin position="21"/>
        <end position="49"/>
    </location>
</feature>